<sequence length="766" mass="89320">MEHLQSQPMGVGNQLKYIFKSAPDAHLTQQQKIRRILNETFKKNSAEEHERKRLKFKSFLNVWKTFDPLTPENDIKKMFEDKVRKQAAEGKMVKPDYLEKDAVRELLENEILEEDQRQMKKLSEVLRKTDDKNQNQLILLQLIHMTIQNNLTLKKNDDGQKQLYQSMTELQDQLEKRRKADELANKVGQVALPSSDELPEPATNIQLENSLQDAKVQDMIEDDIKAPVVLEKHQSLDFFSQIAIDQQILLPSQPEQIAAQISLKASTQVRKSSLLHASRFEEFNKAQGNPDKNINQYKWKQAMEIMNKKEENKAVIKVFQSISLNQVAIKDNQEAYTITHGITEARDILLIISEQYLYIFLLQITQLEDKSYQFSFNLVSHIKLNLLKEAYFVASKEFDPMKDCPKGHHFILKYHQANMMVEEGICGKELKGVLKGENHLMIALEEKVPQGDKLIDQNASMYGFNTDDFKVIEAILKNCAIVTNNEVVLFKNQNEIDLLINLWDEKPTLVNDVDQYYQLRFNDENWENAILDQIEINSLTGEAFRQKYLFDHTILSTNEKTNNVEELRVTKVEKIDFVATFKSLSKSIRLGEFSDANTQQHAFLHQYPALREFNNCRKIDRKPFKSYRLSDYEIVAEVQKPMQQFKMKYVIILNFVGKPKAKEEEKSEDQAHELEQAEKSPKEKKEGEEENEEEKENATILNASGSQKEEILKKQMTEKLKQSLFQQHEKKENYNFSQQTLILGTTNKNKYAHWRAVLLKYCKVQA</sequence>
<keyword evidence="3" id="KW-1185">Reference proteome</keyword>
<evidence type="ECO:0000256" key="1">
    <source>
        <dbReference type="SAM" id="MobiDB-lite"/>
    </source>
</evidence>
<organism evidence="2 3">
    <name type="scientific">Halteria grandinella</name>
    <dbReference type="NCBI Taxonomy" id="5974"/>
    <lineage>
        <taxon>Eukaryota</taxon>
        <taxon>Sar</taxon>
        <taxon>Alveolata</taxon>
        <taxon>Ciliophora</taxon>
        <taxon>Intramacronucleata</taxon>
        <taxon>Spirotrichea</taxon>
        <taxon>Stichotrichia</taxon>
        <taxon>Sporadotrichida</taxon>
        <taxon>Halteriidae</taxon>
        <taxon>Halteria</taxon>
    </lineage>
</organism>
<proteinExistence type="predicted"/>
<dbReference type="EMBL" id="RRYP01004330">
    <property type="protein sequence ID" value="TNV82958.1"/>
    <property type="molecule type" value="Genomic_DNA"/>
</dbReference>
<accession>A0A8J8NWN9</accession>
<evidence type="ECO:0000313" key="2">
    <source>
        <dbReference type="EMBL" id="TNV82958.1"/>
    </source>
</evidence>
<reference evidence="2" key="1">
    <citation type="submission" date="2019-06" db="EMBL/GenBank/DDBJ databases">
        <authorList>
            <person name="Zheng W."/>
        </authorList>
    </citation>
    <scope>NUCLEOTIDE SEQUENCE</scope>
    <source>
        <strain evidence="2">QDHG01</strain>
    </source>
</reference>
<name>A0A8J8NWN9_HALGN</name>
<feature type="region of interest" description="Disordered" evidence="1">
    <location>
        <begin position="663"/>
        <end position="707"/>
    </location>
</feature>
<evidence type="ECO:0000313" key="3">
    <source>
        <dbReference type="Proteomes" id="UP000785679"/>
    </source>
</evidence>
<protein>
    <submittedName>
        <fullName evidence="2">Uncharacterized protein</fullName>
    </submittedName>
</protein>
<dbReference type="AlphaFoldDB" id="A0A8J8NWN9"/>
<comment type="caution">
    <text evidence="2">The sequence shown here is derived from an EMBL/GenBank/DDBJ whole genome shotgun (WGS) entry which is preliminary data.</text>
</comment>
<gene>
    <name evidence="2" type="ORF">FGO68_gene3155</name>
</gene>
<dbReference type="Proteomes" id="UP000785679">
    <property type="component" value="Unassembled WGS sequence"/>
</dbReference>
<feature type="compositionally biased region" description="Basic and acidic residues" evidence="1">
    <location>
        <begin position="663"/>
        <end position="687"/>
    </location>
</feature>